<feature type="compositionally biased region" description="Basic residues" evidence="1">
    <location>
        <begin position="2026"/>
        <end position="2035"/>
    </location>
</feature>
<feature type="compositionally biased region" description="Acidic residues" evidence="1">
    <location>
        <begin position="1946"/>
        <end position="1986"/>
    </location>
</feature>
<dbReference type="PANTHER" id="PTHR16038:SF4">
    <property type="entry name" value="WD REPEAT-CONTAINING PROTEIN 74"/>
    <property type="match status" value="1"/>
</dbReference>
<feature type="compositionally biased region" description="Basic residues" evidence="1">
    <location>
        <begin position="1990"/>
        <end position="2008"/>
    </location>
</feature>
<dbReference type="Gene3D" id="1.25.40.10">
    <property type="entry name" value="Tetratricopeptide repeat domain"/>
    <property type="match status" value="1"/>
</dbReference>
<dbReference type="InterPro" id="IPR015943">
    <property type="entry name" value="WD40/YVTN_repeat-like_dom_sf"/>
</dbReference>
<dbReference type="GO" id="GO:0005730">
    <property type="term" value="C:nucleolus"/>
    <property type="evidence" value="ECO:0000318"/>
    <property type="project" value="GO_Central"/>
</dbReference>
<dbReference type="SUPFAM" id="SSF50978">
    <property type="entry name" value="WD40 repeat-like"/>
    <property type="match status" value="1"/>
</dbReference>
<accession>A0A8R1YBC1</accession>
<dbReference type="InterPro" id="IPR036322">
    <property type="entry name" value="WD40_repeat_dom_sf"/>
</dbReference>
<evidence type="ECO:0000313" key="3">
    <source>
        <dbReference type="Proteomes" id="UP000005239"/>
    </source>
</evidence>
<evidence type="ECO:0000313" key="2">
    <source>
        <dbReference type="EnsemblMetazoa" id="PPA14062.1"/>
    </source>
</evidence>
<dbReference type="GO" id="GO:0030687">
    <property type="term" value="C:preribosome, large subunit precursor"/>
    <property type="evidence" value="ECO:0000318"/>
    <property type="project" value="GO_Central"/>
</dbReference>
<protein>
    <submittedName>
        <fullName evidence="2">WD40 domain-containing protein</fullName>
    </submittedName>
</protein>
<accession>A0A2A6CSJ0</accession>
<feature type="region of interest" description="Disordered" evidence="1">
    <location>
        <begin position="1"/>
        <end position="45"/>
    </location>
</feature>
<dbReference type="InterPro" id="IPR001680">
    <property type="entry name" value="WD40_rpt"/>
</dbReference>
<dbReference type="Proteomes" id="UP000005239">
    <property type="component" value="Unassembled WGS sequence"/>
</dbReference>
<name>A0A2A6CSJ0_PRIPA</name>
<gene>
    <name evidence="2" type="primary">WBGene00103616</name>
</gene>
<feature type="compositionally biased region" description="Pro residues" evidence="1">
    <location>
        <begin position="1517"/>
        <end position="1526"/>
    </location>
</feature>
<keyword evidence="3" id="KW-1185">Reference proteome</keyword>
<reference evidence="2" key="2">
    <citation type="submission" date="2022-06" db="UniProtKB">
        <authorList>
            <consortium name="EnsemblMetazoa"/>
        </authorList>
    </citation>
    <scope>IDENTIFICATION</scope>
    <source>
        <strain evidence="2">PS312</strain>
    </source>
</reference>
<feature type="region of interest" description="Disordered" evidence="1">
    <location>
        <begin position="385"/>
        <end position="408"/>
    </location>
</feature>
<dbReference type="FunFam" id="1.25.40.10:FF:003568">
    <property type="entry name" value="WD40 domain-containing protein"/>
    <property type="match status" value="1"/>
</dbReference>
<feature type="compositionally biased region" description="Basic and acidic residues" evidence="1">
    <location>
        <begin position="1936"/>
        <end position="1945"/>
    </location>
</feature>
<dbReference type="PANTHER" id="PTHR16038">
    <property type="entry name" value="NOP SEVEN ASSOCIATED PROTEIN 1"/>
    <property type="match status" value="1"/>
</dbReference>
<dbReference type="Pfam" id="PF00400">
    <property type="entry name" value="WD40"/>
    <property type="match status" value="1"/>
</dbReference>
<feature type="region of interest" description="Disordered" evidence="1">
    <location>
        <begin position="1936"/>
        <end position="2051"/>
    </location>
</feature>
<organism evidence="2 3">
    <name type="scientific">Pristionchus pacificus</name>
    <name type="common">Parasitic nematode worm</name>
    <dbReference type="NCBI Taxonomy" id="54126"/>
    <lineage>
        <taxon>Eukaryota</taxon>
        <taxon>Metazoa</taxon>
        <taxon>Ecdysozoa</taxon>
        <taxon>Nematoda</taxon>
        <taxon>Chromadorea</taxon>
        <taxon>Rhabditida</taxon>
        <taxon>Rhabditina</taxon>
        <taxon>Diplogasteromorpha</taxon>
        <taxon>Diplogasteroidea</taxon>
        <taxon>Neodiplogasteridae</taxon>
        <taxon>Pristionchus</taxon>
    </lineage>
</organism>
<dbReference type="EnsemblMetazoa" id="PPA14062.1">
    <property type="protein sequence ID" value="PPA14062.1"/>
    <property type="gene ID" value="WBGene00103616"/>
</dbReference>
<proteinExistence type="predicted"/>
<feature type="region of interest" description="Disordered" evidence="1">
    <location>
        <begin position="1496"/>
        <end position="1526"/>
    </location>
</feature>
<dbReference type="InterPro" id="IPR011990">
    <property type="entry name" value="TPR-like_helical_dom_sf"/>
</dbReference>
<dbReference type="SMART" id="SM00320">
    <property type="entry name" value="WD40"/>
    <property type="match status" value="4"/>
</dbReference>
<dbReference type="GO" id="GO:0042273">
    <property type="term" value="P:ribosomal large subunit biogenesis"/>
    <property type="evidence" value="ECO:0000318"/>
    <property type="project" value="GO_Central"/>
</dbReference>
<evidence type="ECO:0000256" key="1">
    <source>
        <dbReference type="SAM" id="MobiDB-lite"/>
    </source>
</evidence>
<reference evidence="3" key="1">
    <citation type="journal article" date="2008" name="Nat. Genet.">
        <title>The Pristionchus pacificus genome provides a unique perspective on nematode lifestyle and parasitism.</title>
        <authorList>
            <person name="Dieterich C."/>
            <person name="Clifton S.W."/>
            <person name="Schuster L.N."/>
            <person name="Chinwalla A."/>
            <person name="Delehaunty K."/>
            <person name="Dinkelacker I."/>
            <person name="Fulton L."/>
            <person name="Fulton R."/>
            <person name="Godfrey J."/>
            <person name="Minx P."/>
            <person name="Mitreva M."/>
            <person name="Roeseler W."/>
            <person name="Tian H."/>
            <person name="Witte H."/>
            <person name="Yang S.P."/>
            <person name="Wilson R.K."/>
            <person name="Sommer R.J."/>
        </authorList>
    </citation>
    <scope>NUCLEOTIDE SEQUENCE [LARGE SCALE GENOMIC DNA]</scope>
    <source>
        <strain evidence="3">PS312</strain>
    </source>
</reference>
<sequence length="2051" mass="235096">MSLLTKKVLPEEGENEGDASSDDIADSTEVSEDEEDEDGSSIARMFGRKKRTKEAAILAKFQQSLELLVEGKKEKAKKKLRKILKQPAVSKYKVTEFLWEKRPVDNSHLSKMGRVFVAAHKNLATLDEENAIDHYLQVVGLAPRNDESWFSLGQKLVQKGDLNMAIFAFEQTNNLRADEALMSTHFLKKNYKTSLQLVAEREAQWGRFKKGEFLKKRIAAISPELKEYIHKLFGKTSFEVDLKYEQQTLSRISALEAKIKQCFDESKEKEMKKEQGMAPIKISFSDDQNAWDIMTAFCDLFDRIRAYSQVFTQRIFIEEWECRDDKLIVESIVEDMKEEVLIVEDVVEKMLDKLSSEEDQSKPMVSEGGRKRKAVEGRFISKRGKKEGEKEGMRGGDESTCDEDERPTSVDSIALREPTALEDVATYYLDARPIRPLREGISQAPSRMSATPGPIGSEEDLLTVMKEYLYEERYLTVFKALELSLYCTLRMDCLPSRSSHQSEVYRRWTLCSKELVQSHHRSIHALMVMYDEPTAMEYCMRMVHSTIDQSDDSKVMKFPEKRDLIRFTHKRVETIMDNEEELMKCLKFMTETIKEEEAFNVVGGIVSRDSIREIMEKKERTSRIHSLHHLNETENWTEIVSIIESDSQWSSVDDDDELSVRTRFYSKALIQLGRTEKAAEILNRMLFLLLSLPTLPASTIEPWIKLLNSIKYTSIPSNSKILPSLGYSLLRLTEHSHLAKNWLLWRLLHQVIKRIEESKPDLLGTLLNESLSHDDYDKSDDYNEFPTRSLRFLVHAHDKLSSNGGCGQDNGAFLKYSLSQFRGVMEKESVREILRYRKLQWLMNNVQEEIYQLLHCTFGRYSKRRRAAEDHQSGVELGEENRKIVKCAIALSIPNPIPEYNDKGTTGVDLIDLVKNRFPSFIKMSEKRLKAVKRLKKWVERGPPSKGNCDDEKTRSPLLEWPHKGGSKLESIVFYLHSLSYHRQSKNDEARQFAEYFLSSNHVRSFGEEVTKGAWIILSYATSERLFKLYDDDLLHELHHHLRPFRVASLLSSTDDATVSFLLACALYQSECASLFEKVLEIAPSMQEQNRGDAWDFQWISYFFLAKLYLKKGKSMDEEEESEEKREERGMYVVKAMDGFFEAACALQMGGTQYSQKIAVKNQKNVEPVEVHYQAYSTVWKYITRTVNPSWEVLVRLRSYTDAFSRHGVVKPSAAMDLYEMEPAISAVVVNLSFKASRYSEETDEEFVLNETKDKMELIEELKTTCKEAFKLVADRFPHRKAFHRLAQIAFNENDMQGAHDLIFKKIFPRRKKDEDLFESVVEFTSADIERSDSLSFHVSRSLRLGLALSIKLGDASSIMGVCTSLARTITDKEEVYVLKSCYLSTVKLATRSLSRVLSLHPSQWTKSVKAEILALHKSLIDVKDNIPLAYMRKEVREEMDKHGGVTRLEFEVAMTEKKPQQQRKRKADNVGSTDRILGNLGLVGRPPLPKKNNALPLSRQPQLNPFLKKNPTSPLSRPPTLQPIRPPNQLLYQPMMSAMKSLQSTLQSSPIRTPYSSLPSSSISPISDPNALIQMLIQQAQSRSNQNTSNLFANLAKKYDPSMDCFVGAATGALKSISLRDSSFSNITTVTELDPKKDEITSMAFSGEDQTEILIAQLDRSLRLYDSLTGAFSTLFALEGEGRIRGLHVTKSQEILTASEKGTVELWEKNGDKKASVTVGDGNLLTMEVNDEGKIAVSGKNILLRTLDPASLKETWKSKNVRNDWLDLEVPIWDMQARYLKDGNTIVTSTGTHEIRTYDPRVQKKPVKRMEWLEEPITALTVSQTSDWTVIAGNTKGEMAQFDLRKMLPNAKFKGQAGSVRCIQSHSSAPLIASCGIDRFVRVHDVNTRKLVHKVYCKARLNTLLLRDELSILTKLKEEDKEDWELMESKKEEELVDEKEIKIEPEDDEDVWDAIEKDGEENDDVVEVKEEDDDSEDDEDEEEEEPIVKRRKITEKSKSKGKGKERKRKESEGEKNDEIEEIPVKRKKVVTNKRKGADECAKENKKKRRK</sequence>
<dbReference type="Gene3D" id="2.130.10.10">
    <property type="entry name" value="YVTN repeat-like/Quinoprotein amine dehydrogenase"/>
    <property type="match status" value="1"/>
</dbReference>
<feature type="compositionally biased region" description="Basic and acidic residues" evidence="1">
    <location>
        <begin position="386"/>
        <end position="397"/>
    </location>
</feature>
<dbReference type="SUPFAM" id="SSF48452">
    <property type="entry name" value="TPR-like"/>
    <property type="match status" value="1"/>
</dbReference>
<dbReference type="InterPro" id="IPR037379">
    <property type="entry name" value="WDR74/Nsa1"/>
</dbReference>
<feature type="compositionally biased region" description="Acidic residues" evidence="1">
    <location>
        <begin position="11"/>
        <end position="39"/>
    </location>
</feature>